<dbReference type="KEGG" id="vcop:MM50RIKEN_13540"/>
<dbReference type="InterPro" id="IPR004097">
    <property type="entry name" value="DHHA2"/>
</dbReference>
<dbReference type="InterPro" id="IPR001667">
    <property type="entry name" value="DDH_dom"/>
</dbReference>
<dbReference type="Pfam" id="PF07085">
    <property type="entry name" value="DRTGG"/>
    <property type="match status" value="1"/>
</dbReference>
<evidence type="ECO:0000313" key="11">
    <source>
        <dbReference type="Proteomes" id="UP000681035"/>
    </source>
</evidence>
<dbReference type="SMART" id="SM00116">
    <property type="entry name" value="CBS"/>
    <property type="match status" value="2"/>
</dbReference>
<comment type="cofactor">
    <cofactor evidence="1">
        <name>Mn(2+)</name>
        <dbReference type="ChEBI" id="CHEBI:29035"/>
    </cofactor>
</comment>
<proteinExistence type="predicted"/>
<dbReference type="SUPFAM" id="SSF75138">
    <property type="entry name" value="HprK N-terminal domain-like"/>
    <property type="match status" value="1"/>
</dbReference>
<dbReference type="InterPro" id="IPR010766">
    <property type="entry name" value="DRTGG"/>
</dbReference>
<evidence type="ECO:0000256" key="3">
    <source>
        <dbReference type="ARBA" id="ARBA00022723"/>
    </source>
</evidence>
<reference evidence="10" key="1">
    <citation type="submission" date="2020-09" db="EMBL/GenBank/DDBJ databases">
        <title>New species isolated from human feces.</title>
        <authorList>
            <person name="Kitahara M."/>
            <person name="Shigeno Y."/>
            <person name="Shime M."/>
            <person name="Matsumoto Y."/>
            <person name="Nakamura S."/>
            <person name="Motooka D."/>
            <person name="Fukuoka S."/>
            <person name="Nishikawa H."/>
            <person name="Benno Y."/>
        </authorList>
    </citation>
    <scope>NUCLEOTIDE SEQUENCE</scope>
    <source>
        <strain evidence="10">MM50</strain>
    </source>
</reference>
<accession>A0A810Q7X5</accession>
<dbReference type="Proteomes" id="UP000681035">
    <property type="component" value="Chromosome"/>
</dbReference>
<dbReference type="EMBL" id="AP023418">
    <property type="protein sequence ID" value="BCK81591.1"/>
    <property type="molecule type" value="Genomic_DNA"/>
</dbReference>
<dbReference type="PANTHER" id="PTHR12112:SF22">
    <property type="entry name" value="MANGANESE-DEPENDENT INORGANIC PYROPHOSPHATASE-RELATED"/>
    <property type="match status" value="1"/>
</dbReference>
<keyword evidence="11" id="KW-1185">Reference proteome</keyword>
<dbReference type="InterPro" id="IPR000644">
    <property type="entry name" value="CBS_dom"/>
</dbReference>
<dbReference type="PANTHER" id="PTHR12112">
    <property type="entry name" value="BNIP - RELATED"/>
    <property type="match status" value="1"/>
</dbReference>
<dbReference type="InterPro" id="IPR038222">
    <property type="entry name" value="DHHA2_dom_sf"/>
</dbReference>
<dbReference type="SUPFAM" id="SSF64182">
    <property type="entry name" value="DHH phosphoesterases"/>
    <property type="match status" value="1"/>
</dbReference>
<protein>
    <recommendedName>
        <fullName evidence="2">inorganic diphosphatase</fullName>
        <ecNumber evidence="2">3.6.1.1</ecNumber>
    </recommendedName>
    <alternativeName>
        <fullName evidence="6">Pyrophosphate phospho-hydrolase</fullName>
    </alternativeName>
</protein>
<dbReference type="InterPro" id="IPR028979">
    <property type="entry name" value="Ser_kin/Pase_Hpr-like_N_sf"/>
</dbReference>
<dbReference type="PROSITE" id="PS51371">
    <property type="entry name" value="CBS"/>
    <property type="match status" value="2"/>
</dbReference>
<dbReference type="Pfam" id="PF02833">
    <property type="entry name" value="DHHA2"/>
    <property type="match status" value="1"/>
</dbReference>
<dbReference type="EC" id="3.6.1.1" evidence="2"/>
<dbReference type="SUPFAM" id="SSF54631">
    <property type="entry name" value="CBS-domain pair"/>
    <property type="match status" value="1"/>
</dbReference>
<dbReference type="FunFam" id="3.90.1640.10:FF:000001">
    <property type="entry name" value="Probable manganese-dependent inorganic pyrophosphatase"/>
    <property type="match status" value="1"/>
</dbReference>
<evidence type="ECO:0000256" key="6">
    <source>
        <dbReference type="ARBA" id="ARBA00032535"/>
    </source>
</evidence>
<dbReference type="AlphaFoldDB" id="A0A810Q7X5"/>
<evidence type="ECO:0000313" key="10">
    <source>
        <dbReference type="EMBL" id="BCK81591.1"/>
    </source>
</evidence>
<keyword evidence="4" id="KW-0378">Hydrolase</keyword>
<feature type="domain" description="CBS" evidence="9">
    <location>
        <begin position="72"/>
        <end position="129"/>
    </location>
</feature>
<name>A0A810Q7X5_9FIRM</name>
<keyword evidence="5" id="KW-0464">Manganese</keyword>
<evidence type="ECO:0000256" key="2">
    <source>
        <dbReference type="ARBA" id="ARBA00012146"/>
    </source>
</evidence>
<evidence type="ECO:0000256" key="1">
    <source>
        <dbReference type="ARBA" id="ARBA00001936"/>
    </source>
</evidence>
<dbReference type="Gene3D" id="3.40.1390.20">
    <property type="entry name" value="HprK N-terminal domain-like"/>
    <property type="match status" value="1"/>
</dbReference>
<dbReference type="Pfam" id="PF01368">
    <property type="entry name" value="DHH"/>
    <property type="match status" value="1"/>
</dbReference>
<dbReference type="SMART" id="SM01131">
    <property type="entry name" value="DHHA2"/>
    <property type="match status" value="1"/>
</dbReference>
<evidence type="ECO:0000256" key="4">
    <source>
        <dbReference type="ARBA" id="ARBA00022801"/>
    </source>
</evidence>
<comment type="catalytic activity">
    <reaction evidence="7">
        <text>diphosphate + H2O = 2 phosphate + H(+)</text>
        <dbReference type="Rhea" id="RHEA:24576"/>
        <dbReference type="ChEBI" id="CHEBI:15377"/>
        <dbReference type="ChEBI" id="CHEBI:15378"/>
        <dbReference type="ChEBI" id="CHEBI:33019"/>
        <dbReference type="ChEBI" id="CHEBI:43474"/>
        <dbReference type="EC" id="3.6.1.1"/>
    </reaction>
</comment>
<dbReference type="RefSeq" id="WP_213540357.1">
    <property type="nucleotide sequence ID" value="NZ_AP023418.1"/>
</dbReference>
<evidence type="ECO:0000256" key="5">
    <source>
        <dbReference type="ARBA" id="ARBA00023211"/>
    </source>
</evidence>
<dbReference type="GO" id="GO:0005737">
    <property type="term" value="C:cytoplasm"/>
    <property type="evidence" value="ECO:0007669"/>
    <property type="project" value="InterPro"/>
</dbReference>
<dbReference type="GO" id="GO:0004427">
    <property type="term" value="F:inorganic diphosphate phosphatase activity"/>
    <property type="evidence" value="ECO:0007669"/>
    <property type="project" value="UniProtKB-EC"/>
</dbReference>
<dbReference type="Gene3D" id="3.90.1640.10">
    <property type="entry name" value="inorganic pyrophosphatase (n-terminal core)"/>
    <property type="match status" value="2"/>
</dbReference>
<dbReference type="InterPro" id="IPR046342">
    <property type="entry name" value="CBS_dom_sf"/>
</dbReference>
<keyword evidence="3" id="KW-0479">Metal-binding</keyword>
<evidence type="ECO:0000259" key="9">
    <source>
        <dbReference type="PROSITE" id="PS51371"/>
    </source>
</evidence>
<organism evidence="10 11">
    <name type="scientific">Vescimonas coprocola</name>
    <dbReference type="NCBI Taxonomy" id="2714355"/>
    <lineage>
        <taxon>Bacteria</taxon>
        <taxon>Bacillati</taxon>
        <taxon>Bacillota</taxon>
        <taxon>Clostridia</taxon>
        <taxon>Eubacteriales</taxon>
        <taxon>Oscillospiraceae</taxon>
        <taxon>Vescimonas</taxon>
    </lineage>
</organism>
<dbReference type="NCBIfam" id="NF011442">
    <property type="entry name" value="PRK14869.1-4"/>
    <property type="match status" value="1"/>
</dbReference>
<dbReference type="InterPro" id="IPR038763">
    <property type="entry name" value="DHH_sf"/>
</dbReference>
<evidence type="ECO:0000256" key="8">
    <source>
        <dbReference type="PROSITE-ProRule" id="PRU00703"/>
    </source>
</evidence>
<feature type="domain" description="CBS" evidence="9">
    <location>
        <begin position="248"/>
        <end position="304"/>
    </location>
</feature>
<evidence type="ECO:0000256" key="7">
    <source>
        <dbReference type="ARBA" id="ARBA00047820"/>
    </source>
</evidence>
<dbReference type="Gene3D" id="3.10.310.20">
    <property type="entry name" value="DHHA2 domain"/>
    <property type="match status" value="1"/>
</dbReference>
<keyword evidence="8" id="KW-0129">CBS domain</keyword>
<dbReference type="GO" id="GO:0046872">
    <property type="term" value="F:metal ion binding"/>
    <property type="evidence" value="ECO:0007669"/>
    <property type="project" value="UniProtKB-KW"/>
</dbReference>
<dbReference type="NCBIfam" id="NF011443">
    <property type="entry name" value="PRK14869.1-5"/>
    <property type="match status" value="1"/>
</dbReference>
<dbReference type="Pfam" id="PF00571">
    <property type="entry name" value="CBS"/>
    <property type="match status" value="2"/>
</dbReference>
<sequence length="536" mass="60074">MNEIYVVGHRNPDTDSIVAAMSYAALRNALGDRDYVAAYLGHVSDETQRLLDRFGLQPPQLIQNVRTQVADLDYDTPPALNATVTMDRAWHIMREQRISAIPVVNEDGTLYGTLSAGDIATYSMNTISEPRVEALPLFNLLSVIEGRVLNDTGDLVDSVTGDVVIALPQSCENLLWNGREHIVLCGDQPDMIRRALETNVGCLILCQTEVDQTLLADAQNTCIISSPYDASRVARLIYQAIPISRPCHTDDIVCFHLSDYIDDVREVVLKSRYRCYPVLDQNEKVVGTLSRYHLLRPRRKRVVLVDHNERAQAVQGLDQAEILEIIDHHRLADIQTTQPIRVRNEPVGSTNTIITGMYQEHGVMPSPAMAGLMAAAILSDTVMFKSPTCTKRDVAMAERMARIANVSLNELGKLLFDGSFDGKSAEELLHSDFKEFHIAEQNLGVGQITCLDSEDMLQRREEFLEAMRHDQTEHHYDMVILMLTDVLMEGTQLLYVGSDDVIRNAFSAEPKDNSLFLPKVMSRKKQIIPMLTALWG</sequence>
<dbReference type="Gene3D" id="3.10.580.10">
    <property type="entry name" value="CBS-domain"/>
    <property type="match status" value="1"/>
</dbReference>
<gene>
    <name evidence="10" type="ORF">MM50RIKEN_13540</name>
</gene>